<reference evidence="5" key="1">
    <citation type="submission" date="2025-08" db="UniProtKB">
        <authorList>
            <consortium name="Ensembl"/>
        </authorList>
    </citation>
    <scope>IDENTIFICATION</scope>
</reference>
<dbReference type="Pfam" id="PF00400">
    <property type="entry name" value="WD40"/>
    <property type="match status" value="3"/>
</dbReference>
<dbReference type="SUPFAM" id="SSF50978">
    <property type="entry name" value="WD40 repeat-like"/>
    <property type="match status" value="1"/>
</dbReference>
<evidence type="ECO:0000256" key="3">
    <source>
        <dbReference type="PROSITE-ProRule" id="PRU00221"/>
    </source>
</evidence>
<dbReference type="PROSITE" id="PS50082">
    <property type="entry name" value="WD_REPEATS_2"/>
    <property type="match status" value="2"/>
</dbReference>
<keyword evidence="1 3" id="KW-0853">WD repeat</keyword>
<sequence length="478" mass="52591">MVTHIASHLPAQCVISVLPKVCHALRNVGKDNTAWQLRARRLIGPKASFPVGPREDFDWPFACLEIEKLITCWTNVAQVGTKEHQDDADSEGVEQQRRDLPNGELVAADNNAGAMEQEQVELQGGAYAVEEGVVFEEMGGEPHPVVDEDQLVHLRGVLEERLEDNPEQMMQEDGHHPVVFEGQDHDPDHQQDLAHLGLRGNGGRVEKEHQPPSSLCPPPALECITLLSGHIAEVNSVLLVGGDGAICATGSRDRDVKLWNLQADSSNMLMHTLVGQGHFNTHQGWVWCLASQGPLLASGGFDRTVRLWDLQACGAERGVIRTEAAVICLSCLPDVLLAGTFNENVQMYDPRAAVPLVKTLRHHTNSVLCLAADDEYIISASKDNTVVVHDRRADKSLYKVRLRSYLRSMSYSDREIWGGDIRGLLRCFSMQQGVLNHLSQFDVGHTAMVTGIHKSPGSLYTCSSDFTVKVTLLLCTCS</sequence>
<feature type="region of interest" description="Disordered" evidence="4">
    <location>
        <begin position="194"/>
        <end position="215"/>
    </location>
</feature>
<feature type="repeat" description="WD" evidence="3">
    <location>
        <begin position="279"/>
        <end position="311"/>
    </location>
</feature>
<dbReference type="InterPro" id="IPR015943">
    <property type="entry name" value="WD40/YVTN_repeat-like_dom_sf"/>
</dbReference>
<proteinExistence type="predicted"/>
<reference evidence="5" key="2">
    <citation type="submission" date="2025-09" db="UniProtKB">
        <authorList>
            <consortium name="Ensembl"/>
        </authorList>
    </citation>
    <scope>IDENTIFICATION</scope>
</reference>
<evidence type="ECO:0000313" key="6">
    <source>
        <dbReference type="Proteomes" id="UP000264820"/>
    </source>
</evidence>
<dbReference type="GeneTree" id="ENSGT00390000006806"/>
<dbReference type="InterPro" id="IPR001680">
    <property type="entry name" value="WD40_rpt"/>
</dbReference>
<dbReference type="Gene3D" id="2.130.10.10">
    <property type="entry name" value="YVTN repeat-like/Quinoprotein amine dehydrogenase"/>
    <property type="match status" value="1"/>
</dbReference>
<dbReference type="Ensembl" id="ENSHCOT00000007120.1">
    <property type="protein sequence ID" value="ENSHCOP00000020069.1"/>
    <property type="gene ID" value="ENSHCOG00000005869.1"/>
</dbReference>
<accession>A0A3Q2YN70</accession>
<dbReference type="InterPro" id="IPR019775">
    <property type="entry name" value="WD40_repeat_CS"/>
</dbReference>
<evidence type="ECO:0000313" key="5">
    <source>
        <dbReference type="Ensembl" id="ENSHCOP00000020069.1"/>
    </source>
</evidence>
<dbReference type="PANTHER" id="PTHR19848">
    <property type="entry name" value="WD40 REPEAT PROTEIN"/>
    <property type="match status" value="1"/>
</dbReference>
<dbReference type="InterPro" id="IPR020472">
    <property type="entry name" value="WD40_PAC1"/>
</dbReference>
<dbReference type="PROSITE" id="PS00678">
    <property type="entry name" value="WD_REPEATS_1"/>
    <property type="match status" value="2"/>
</dbReference>
<evidence type="ECO:0000256" key="4">
    <source>
        <dbReference type="SAM" id="MobiDB-lite"/>
    </source>
</evidence>
<feature type="repeat" description="WD" evidence="3">
    <location>
        <begin position="227"/>
        <end position="269"/>
    </location>
</feature>
<evidence type="ECO:0000256" key="1">
    <source>
        <dbReference type="ARBA" id="ARBA00022574"/>
    </source>
</evidence>
<name>A0A3Q2YN70_HIPCM</name>
<dbReference type="InterPro" id="IPR036322">
    <property type="entry name" value="WD40_repeat_dom_sf"/>
</dbReference>
<dbReference type="Proteomes" id="UP000264820">
    <property type="component" value="Unplaced"/>
</dbReference>
<protein>
    <submittedName>
        <fullName evidence="5">F-box and WD repeat domain containing 9</fullName>
    </submittedName>
</protein>
<dbReference type="SMART" id="SM00320">
    <property type="entry name" value="WD40"/>
    <property type="match status" value="5"/>
</dbReference>
<dbReference type="AlphaFoldDB" id="A0A3Q2YN70"/>
<evidence type="ECO:0000256" key="2">
    <source>
        <dbReference type="ARBA" id="ARBA00022737"/>
    </source>
</evidence>
<dbReference type="PROSITE" id="PS50294">
    <property type="entry name" value="WD_REPEATS_REGION"/>
    <property type="match status" value="2"/>
</dbReference>
<dbReference type="PRINTS" id="PR00320">
    <property type="entry name" value="GPROTEINBRPT"/>
</dbReference>
<organism evidence="5 6">
    <name type="scientific">Hippocampus comes</name>
    <name type="common">Tiger tail seahorse</name>
    <dbReference type="NCBI Taxonomy" id="109280"/>
    <lineage>
        <taxon>Eukaryota</taxon>
        <taxon>Metazoa</taxon>
        <taxon>Chordata</taxon>
        <taxon>Craniata</taxon>
        <taxon>Vertebrata</taxon>
        <taxon>Euteleostomi</taxon>
        <taxon>Actinopterygii</taxon>
        <taxon>Neopterygii</taxon>
        <taxon>Teleostei</taxon>
        <taxon>Neoteleostei</taxon>
        <taxon>Acanthomorphata</taxon>
        <taxon>Syngnathiaria</taxon>
        <taxon>Syngnathiformes</taxon>
        <taxon>Syngnathoidei</taxon>
        <taxon>Syngnathidae</taxon>
        <taxon>Hippocampus</taxon>
    </lineage>
</organism>
<keyword evidence="2" id="KW-0677">Repeat</keyword>
<dbReference type="PANTHER" id="PTHR19848:SF8">
    <property type="entry name" value="F-BOX AND WD REPEAT DOMAIN CONTAINING 7"/>
    <property type="match status" value="1"/>
</dbReference>
<keyword evidence="6" id="KW-1185">Reference proteome</keyword>